<keyword evidence="5" id="KW-0067">ATP-binding</keyword>
<comment type="catalytic activity">
    <reaction evidence="8">
        <text>ATP + H2O = ADP + phosphate + H(+)</text>
        <dbReference type="Rhea" id="RHEA:13065"/>
        <dbReference type="ChEBI" id="CHEBI:15377"/>
        <dbReference type="ChEBI" id="CHEBI:15378"/>
        <dbReference type="ChEBI" id="CHEBI:30616"/>
        <dbReference type="ChEBI" id="CHEBI:43474"/>
        <dbReference type="ChEBI" id="CHEBI:456216"/>
        <dbReference type="EC" id="3.6.4.13"/>
    </reaction>
</comment>
<dbReference type="EMBL" id="SGPM01000091">
    <property type="protein sequence ID" value="THH30185.1"/>
    <property type="molecule type" value="Genomic_DNA"/>
</dbReference>
<evidence type="ECO:0000259" key="10">
    <source>
        <dbReference type="PROSITE" id="PS51192"/>
    </source>
</evidence>
<keyword evidence="12" id="KW-1185">Reference proteome</keyword>
<keyword evidence="6" id="KW-0694">RNA-binding</keyword>
<dbReference type="GO" id="GO:0005829">
    <property type="term" value="C:cytosol"/>
    <property type="evidence" value="ECO:0007669"/>
    <property type="project" value="TreeGrafter"/>
</dbReference>
<dbReference type="PANTHER" id="PTHR47959">
    <property type="entry name" value="ATP-DEPENDENT RNA HELICASE RHLE-RELATED"/>
    <property type="match status" value="1"/>
</dbReference>
<dbReference type="PROSITE" id="PS51192">
    <property type="entry name" value="HELICASE_ATP_BIND_1"/>
    <property type="match status" value="1"/>
</dbReference>
<keyword evidence="3" id="KW-0378">Hydrolase</keyword>
<dbReference type="InterPro" id="IPR011545">
    <property type="entry name" value="DEAD/DEAH_box_helicase_dom"/>
</dbReference>
<proteinExistence type="inferred from homology"/>
<dbReference type="InterPro" id="IPR014001">
    <property type="entry name" value="Helicase_ATP-bd"/>
</dbReference>
<dbReference type="GO" id="GO:0016787">
    <property type="term" value="F:hydrolase activity"/>
    <property type="evidence" value="ECO:0007669"/>
    <property type="project" value="UniProtKB-KW"/>
</dbReference>
<dbReference type="GO" id="GO:0005524">
    <property type="term" value="F:ATP binding"/>
    <property type="evidence" value="ECO:0007669"/>
    <property type="project" value="UniProtKB-KW"/>
</dbReference>
<dbReference type="AlphaFoldDB" id="A0A4S4MW64"/>
<evidence type="ECO:0000256" key="5">
    <source>
        <dbReference type="ARBA" id="ARBA00022840"/>
    </source>
</evidence>
<feature type="domain" description="Helicase ATP-binding" evidence="10">
    <location>
        <begin position="145"/>
        <end position="245"/>
    </location>
</feature>
<keyword evidence="4" id="KW-0347">Helicase</keyword>
<evidence type="ECO:0000256" key="3">
    <source>
        <dbReference type="ARBA" id="ARBA00022801"/>
    </source>
</evidence>
<evidence type="ECO:0000313" key="11">
    <source>
        <dbReference type="EMBL" id="THH30185.1"/>
    </source>
</evidence>
<evidence type="ECO:0000256" key="4">
    <source>
        <dbReference type="ARBA" id="ARBA00022806"/>
    </source>
</evidence>
<gene>
    <name evidence="11" type="ORF">EUX98_g4009</name>
</gene>
<feature type="region of interest" description="Disordered" evidence="9">
    <location>
        <begin position="26"/>
        <end position="88"/>
    </location>
</feature>
<protein>
    <recommendedName>
        <fullName evidence="1">RNA helicase</fullName>
        <ecNumber evidence="1">3.6.4.13</ecNumber>
    </recommendedName>
</protein>
<evidence type="ECO:0000313" key="12">
    <source>
        <dbReference type="Proteomes" id="UP000308730"/>
    </source>
</evidence>
<keyword evidence="2" id="KW-0547">Nucleotide-binding</keyword>
<dbReference type="InterPro" id="IPR027417">
    <property type="entry name" value="P-loop_NTPase"/>
</dbReference>
<evidence type="ECO:0000256" key="7">
    <source>
        <dbReference type="ARBA" id="ARBA00024355"/>
    </source>
</evidence>
<sequence length="245" mass="26743">MEAFHLLTRGGATFNKKRFENDVQLFNKSKKPTAGSRTSQDSELPAELDFFKYAQAGPSKRKADPKKGPTAKRQKTEASDSEEEDVEQAAPLMGGHRVTVKGKDVPEVAETFKSLQSRYDLSSLLLSNLEKSGYHQPTGIQAHGIPILLEDRDLVAISPTGTGKTLSYLLPIMSSLSAPASSSKQDTGKGVRALVLAPTRELSHQIHNECLKLAQGRKWKIVLFSKATAGNLNDENVRDKVGESI</sequence>
<evidence type="ECO:0000256" key="9">
    <source>
        <dbReference type="SAM" id="MobiDB-lite"/>
    </source>
</evidence>
<evidence type="ECO:0000256" key="1">
    <source>
        <dbReference type="ARBA" id="ARBA00012552"/>
    </source>
</evidence>
<dbReference type="PANTHER" id="PTHR47959:SF15">
    <property type="entry name" value="RNA HELICASE"/>
    <property type="match status" value="1"/>
</dbReference>
<reference evidence="11 12" key="1">
    <citation type="submission" date="2019-02" db="EMBL/GenBank/DDBJ databases">
        <title>Genome sequencing of the rare red list fungi Antrodiella citrinella (Flaviporus citrinellus).</title>
        <authorList>
            <person name="Buettner E."/>
            <person name="Kellner H."/>
        </authorList>
    </citation>
    <scope>NUCLEOTIDE SEQUENCE [LARGE SCALE GENOMIC DNA]</scope>
    <source>
        <strain evidence="11 12">DSM 108506</strain>
    </source>
</reference>
<dbReference type="GO" id="GO:0003723">
    <property type="term" value="F:RNA binding"/>
    <property type="evidence" value="ECO:0007669"/>
    <property type="project" value="UniProtKB-KW"/>
</dbReference>
<dbReference type="EC" id="3.6.4.13" evidence="1"/>
<dbReference type="Pfam" id="PF00270">
    <property type="entry name" value="DEAD"/>
    <property type="match status" value="1"/>
</dbReference>
<comment type="caution">
    <text evidence="11">The sequence shown here is derived from an EMBL/GenBank/DDBJ whole genome shotgun (WGS) entry which is preliminary data.</text>
</comment>
<name>A0A4S4MW64_9APHY</name>
<organism evidence="11 12">
    <name type="scientific">Antrodiella citrinella</name>
    <dbReference type="NCBI Taxonomy" id="2447956"/>
    <lineage>
        <taxon>Eukaryota</taxon>
        <taxon>Fungi</taxon>
        <taxon>Dikarya</taxon>
        <taxon>Basidiomycota</taxon>
        <taxon>Agaricomycotina</taxon>
        <taxon>Agaricomycetes</taxon>
        <taxon>Polyporales</taxon>
        <taxon>Steccherinaceae</taxon>
        <taxon>Antrodiella</taxon>
    </lineage>
</organism>
<dbReference type="GO" id="GO:0003724">
    <property type="term" value="F:RNA helicase activity"/>
    <property type="evidence" value="ECO:0007669"/>
    <property type="project" value="UniProtKB-EC"/>
</dbReference>
<comment type="similarity">
    <text evidence="7">Belongs to the DEAD box helicase family. DDX52/ROK1 subfamily.</text>
</comment>
<dbReference type="InterPro" id="IPR050079">
    <property type="entry name" value="DEAD_box_RNA_helicase"/>
</dbReference>
<dbReference type="SUPFAM" id="SSF52540">
    <property type="entry name" value="P-loop containing nucleoside triphosphate hydrolases"/>
    <property type="match status" value="1"/>
</dbReference>
<dbReference type="Proteomes" id="UP000308730">
    <property type="component" value="Unassembled WGS sequence"/>
</dbReference>
<dbReference type="Gene3D" id="3.40.50.300">
    <property type="entry name" value="P-loop containing nucleotide triphosphate hydrolases"/>
    <property type="match status" value="1"/>
</dbReference>
<evidence type="ECO:0000256" key="2">
    <source>
        <dbReference type="ARBA" id="ARBA00022741"/>
    </source>
</evidence>
<dbReference type="OrthoDB" id="360161at2759"/>
<evidence type="ECO:0000256" key="6">
    <source>
        <dbReference type="ARBA" id="ARBA00022884"/>
    </source>
</evidence>
<accession>A0A4S4MW64</accession>
<evidence type="ECO:0000256" key="8">
    <source>
        <dbReference type="ARBA" id="ARBA00047984"/>
    </source>
</evidence>